<dbReference type="GO" id="GO:0006429">
    <property type="term" value="P:leucyl-tRNA aminoacylation"/>
    <property type="evidence" value="ECO:0007669"/>
    <property type="project" value="InterPro"/>
</dbReference>
<protein>
    <recommendedName>
        <fullName evidence="2">leucine--tRNA ligase</fullName>
        <ecNumber evidence="2">6.1.1.4</ecNumber>
    </recommendedName>
    <alternativeName>
        <fullName evidence="8">Leucyl-tRNA synthetase</fullName>
    </alternativeName>
</protein>
<evidence type="ECO:0000256" key="5">
    <source>
        <dbReference type="ARBA" id="ARBA00022840"/>
    </source>
</evidence>
<evidence type="ECO:0000256" key="4">
    <source>
        <dbReference type="ARBA" id="ARBA00022741"/>
    </source>
</evidence>
<evidence type="ECO:0000259" key="12">
    <source>
        <dbReference type="Pfam" id="PF00133"/>
    </source>
</evidence>
<dbReference type="InterPro" id="IPR013155">
    <property type="entry name" value="M/V/L/I-tRNA-synth_anticd-bd"/>
</dbReference>
<evidence type="ECO:0000259" key="13">
    <source>
        <dbReference type="Pfam" id="PF08264"/>
    </source>
</evidence>
<dbReference type="OMA" id="KPTCLME"/>
<evidence type="ECO:0000256" key="1">
    <source>
        <dbReference type="ARBA" id="ARBA00005594"/>
    </source>
</evidence>
<dbReference type="VEuPathDB" id="FungiDB:NECHADRAFT_44437"/>
<dbReference type="STRING" id="660122.C7ZNJ3"/>
<dbReference type="SUPFAM" id="SSF52374">
    <property type="entry name" value="Nucleotidylyl transferase"/>
    <property type="match status" value="1"/>
</dbReference>
<name>C7ZNJ3_FUSV7</name>
<dbReference type="EMBL" id="GG698969">
    <property type="protein sequence ID" value="EEU34406.1"/>
    <property type="molecule type" value="Genomic_DNA"/>
</dbReference>
<dbReference type="Gene3D" id="3.90.740.10">
    <property type="entry name" value="Valyl/Leucyl/Isoleucyl-tRNA synthetase, editing domain"/>
    <property type="match status" value="1"/>
</dbReference>
<evidence type="ECO:0000313" key="16">
    <source>
        <dbReference type="Proteomes" id="UP000005206"/>
    </source>
</evidence>
<dbReference type="RefSeq" id="XP_003040119.1">
    <property type="nucleotide sequence ID" value="XM_003040073.1"/>
</dbReference>
<feature type="compositionally biased region" description="Low complexity" evidence="11">
    <location>
        <begin position="168"/>
        <end position="178"/>
    </location>
</feature>
<keyword evidence="6 10" id="KW-0648">Protein biosynthesis</keyword>
<dbReference type="EC" id="6.1.1.4" evidence="2"/>
<sequence>MANVDAPSARESPQFPKTKELKGTEKRDSIIAVEKKYQKIWVDSNIFEVNAPSIDEYPPDSITPAELRERVPIWMGTMAFPYQNGRLHAGHVFSVSKVEFGAGVARMQGKQALFPMGFHATGMPIKAVADKLKMEIQRFGKDFSMYQDDQPVIDQAPAVDQKREDFAKNSSSKSKANAKTPNLKYQFQIMESMDIPKEEIHRFADPQYWLTYFPPQAKEDLISLGCRIDWRRSFITTDINPYFDSFVKWQMRVLKKQNKIKFGKRYTIYSIKDGQPCMDHDRSEGEGVGPQEYTGLKMKVLEWSKRPRELPPGAKVFVIPATLRPETMYGQTAVFVSPKITYGIFKASEGEYYLVTHRAARNMAHQGIFSKDGEIDHLVDVSGADLIGTLLHAPLSVHVGGVRVLPMESILPAKGTGVVACVPSDSPADYITTMDLRKKADFYDIEQKWAELEIISIIDTPRSDMLAKTLVEELKINSPKDTIQLEKAKETAYTEGQVTFYKGKMKIGPYAGEAVETAKPKVRQYLIDEGLAFAYAEPDRKVISRSSDECIVALMDQWYIDYGEESWKKVVLHHLHNGLNTHGDETRNAFDGVLNWLNQWACARRFGLGSKLPWDPEFMVESLSDSTIYMAYYTICHLLHADIYGHLKGSLNVDACQMSDEVWDFIFCRRELGDDVLQSGIPEASLLTMRRSFSYEYPLTLRSSGKDLINNHLTFFLYVHLAIWEDQPEYWPRGIRCNGHLMLNGEKMSKSTGNFMTLQDLVSKYGADATRIGLADAGDGIGDSNLVEDSIDSAILRLYTLREWIQETLKSTLRSGELNYMDKMFANEMNSLAREAITHYGETNYKLALKVGFYDFNNALSFYREQSAVSTLHRDVVRRFVELQCLLLAVIAPHWAEGIWLEILEKPESIQLARFPTLPDVDTALSAARRYISQTASSINSAEGVQLKKKAKGKEGSFDPKKHKKLTIYMSENFPAWQAAQVELLRELWDPVTKSVDDKVLISRIDKADKKRAVPFVQALKKRLLAGETERTVFDRKLPFEEKGVLVSMMETLKRSANLTEIQVVNVQNGGIQGVDIITGETAGEILPVAQSAVPGNPTFFFTNVM</sequence>
<dbReference type="eggNOG" id="KOG0437">
    <property type="taxonomic scope" value="Eukaryota"/>
</dbReference>
<dbReference type="InParanoid" id="C7ZNJ3"/>
<proteinExistence type="inferred from homology"/>
<dbReference type="InterPro" id="IPR015413">
    <property type="entry name" value="Methionyl/Leucyl_tRNA_Synth"/>
</dbReference>
<feature type="domain" description="Methionyl/Leucyl tRNA synthetase" evidence="14">
    <location>
        <begin position="77"/>
        <end position="145"/>
    </location>
</feature>
<dbReference type="FunCoup" id="C7ZNJ3">
    <property type="interactions" value="1201"/>
</dbReference>
<dbReference type="InterPro" id="IPR002300">
    <property type="entry name" value="aa-tRNA-synth_Ia"/>
</dbReference>
<evidence type="ECO:0000256" key="8">
    <source>
        <dbReference type="ARBA" id="ARBA00030520"/>
    </source>
</evidence>
<dbReference type="Pfam" id="PF00133">
    <property type="entry name" value="tRNA-synt_1"/>
    <property type="match status" value="1"/>
</dbReference>
<dbReference type="Gene3D" id="1.10.730.10">
    <property type="entry name" value="Isoleucyl-tRNA Synthetase, Domain 1"/>
    <property type="match status" value="1"/>
</dbReference>
<dbReference type="PANTHER" id="PTHR45794">
    <property type="entry name" value="LEUCYL-TRNA SYNTHETASE"/>
    <property type="match status" value="1"/>
</dbReference>
<dbReference type="FunFam" id="3.90.740.10:FF:000001">
    <property type="entry name" value="Leucine--tRNA ligase, cytoplasmic"/>
    <property type="match status" value="1"/>
</dbReference>
<evidence type="ECO:0000256" key="7">
    <source>
        <dbReference type="ARBA" id="ARBA00023146"/>
    </source>
</evidence>
<keyword evidence="16" id="KW-1185">Reference proteome</keyword>
<dbReference type="AlphaFoldDB" id="C7ZNJ3"/>
<dbReference type="KEGG" id="nhe:NECHADRAFT_44437"/>
<evidence type="ECO:0000256" key="6">
    <source>
        <dbReference type="ARBA" id="ARBA00022917"/>
    </source>
</evidence>
<dbReference type="GO" id="GO:0004823">
    <property type="term" value="F:leucine-tRNA ligase activity"/>
    <property type="evidence" value="ECO:0007669"/>
    <property type="project" value="UniProtKB-EC"/>
</dbReference>
<dbReference type="GeneID" id="9677945"/>
<dbReference type="Proteomes" id="UP000005206">
    <property type="component" value="Chromosome 7"/>
</dbReference>
<dbReference type="NCBIfam" id="TIGR00395">
    <property type="entry name" value="leuS_arch"/>
    <property type="match status" value="1"/>
</dbReference>
<dbReference type="Pfam" id="PF08264">
    <property type="entry name" value="Anticodon_1"/>
    <property type="match status" value="1"/>
</dbReference>
<feature type="region of interest" description="Disordered" evidence="11">
    <location>
        <begin position="157"/>
        <end position="178"/>
    </location>
</feature>
<comment type="catalytic activity">
    <reaction evidence="9">
        <text>tRNA(Leu) + L-leucine + ATP = L-leucyl-tRNA(Leu) + AMP + diphosphate</text>
        <dbReference type="Rhea" id="RHEA:11688"/>
        <dbReference type="Rhea" id="RHEA-COMP:9613"/>
        <dbReference type="Rhea" id="RHEA-COMP:9622"/>
        <dbReference type="ChEBI" id="CHEBI:30616"/>
        <dbReference type="ChEBI" id="CHEBI:33019"/>
        <dbReference type="ChEBI" id="CHEBI:57427"/>
        <dbReference type="ChEBI" id="CHEBI:78442"/>
        <dbReference type="ChEBI" id="CHEBI:78494"/>
        <dbReference type="ChEBI" id="CHEBI:456215"/>
        <dbReference type="EC" id="6.1.1.4"/>
    </reaction>
</comment>
<feature type="domain" description="Aminoacyl-tRNA synthetase class Ia" evidence="12">
    <location>
        <begin position="209"/>
        <end position="784"/>
    </location>
</feature>
<comment type="similarity">
    <text evidence="1 10">Belongs to the class-I aminoacyl-tRNA synthetase family.</text>
</comment>
<evidence type="ECO:0000256" key="9">
    <source>
        <dbReference type="ARBA" id="ARBA00047469"/>
    </source>
</evidence>
<reference evidence="15 16" key="1">
    <citation type="journal article" date="2009" name="PLoS Genet.">
        <title>The genome of Nectria haematococca: contribution of supernumerary chromosomes to gene expansion.</title>
        <authorList>
            <person name="Coleman J.J."/>
            <person name="Rounsley S.D."/>
            <person name="Rodriguez-Carres M."/>
            <person name="Kuo A."/>
            <person name="Wasmann C.C."/>
            <person name="Grimwood J."/>
            <person name="Schmutz J."/>
            <person name="Taga M."/>
            <person name="White G.J."/>
            <person name="Zhou S."/>
            <person name="Schwartz D.C."/>
            <person name="Freitag M."/>
            <person name="Ma L.J."/>
            <person name="Danchin E.G."/>
            <person name="Henrissat B."/>
            <person name="Coutinho P.M."/>
            <person name="Nelson D.R."/>
            <person name="Straney D."/>
            <person name="Napoli C.A."/>
            <person name="Barker B.M."/>
            <person name="Gribskov M."/>
            <person name="Rep M."/>
            <person name="Kroken S."/>
            <person name="Molnar I."/>
            <person name="Rensing C."/>
            <person name="Kennell J.C."/>
            <person name="Zamora J."/>
            <person name="Farman M.L."/>
            <person name="Selker E.U."/>
            <person name="Salamov A."/>
            <person name="Shapiro H."/>
            <person name="Pangilinan J."/>
            <person name="Lindquist E."/>
            <person name="Lamers C."/>
            <person name="Grigoriev I.V."/>
            <person name="Geiser D.M."/>
            <person name="Covert S.F."/>
            <person name="Temporini E."/>
            <person name="Vanetten H.D."/>
        </authorList>
    </citation>
    <scope>NUCLEOTIDE SEQUENCE [LARGE SCALE GENOMIC DNA]</scope>
    <source>
        <strain evidence="16">ATCC MYA-4622 / CBS 123669 / FGSC 9596 / NRRL 45880 / 77-13-4</strain>
    </source>
</reference>
<feature type="region of interest" description="Disordered" evidence="11">
    <location>
        <begin position="1"/>
        <end position="24"/>
    </location>
</feature>
<dbReference type="GO" id="GO:0005524">
    <property type="term" value="F:ATP binding"/>
    <property type="evidence" value="ECO:0007669"/>
    <property type="project" value="UniProtKB-KW"/>
</dbReference>
<dbReference type="Gene3D" id="3.40.50.620">
    <property type="entry name" value="HUPs"/>
    <property type="match status" value="1"/>
</dbReference>
<dbReference type="SUPFAM" id="SSF47323">
    <property type="entry name" value="Anticodon-binding domain of a subclass of class I aminoacyl-tRNA synthetases"/>
    <property type="match status" value="1"/>
</dbReference>
<organism evidence="15 16">
    <name type="scientific">Fusarium vanettenii (strain ATCC MYA-4622 / CBS 123669 / FGSC 9596 / NRRL 45880 / 77-13-4)</name>
    <name type="common">Fusarium solani subsp. pisi</name>
    <dbReference type="NCBI Taxonomy" id="660122"/>
    <lineage>
        <taxon>Eukaryota</taxon>
        <taxon>Fungi</taxon>
        <taxon>Dikarya</taxon>
        <taxon>Ascomycota</taxon>
        <taxon>Pezizomycotina</taxon>
        <taxon>Sordariomycetes</taxon>
        <taxon>Hypocreomycetidae</taxon>
        <taxon>Hypocreales</taxon>
        <taxon>Nectriaceae</taxon>
        <taxon>Fusarium</taxon>
        <taxon>Fusarium solani species complex</taxon>
        <taxon>Fusarium vanettenii</taxon>
    </lineage>
</organism>
<dbReference type="InterPro" id="IPR014729">
    <property type="entry name" value="Rossmann-like_a/b/a_fold"/>
</dbReference>
<dbReference type="GO" id="GO:0002161">
    <property type="term" value="F:aminoacyl-tRNA deacylase activity"/>
    <property type="evidence" value="ECO:0007669"/>
    <property type="project" value="InterPro"/>
</dbReference>
<evidence type="ECO:0000256" key="2">
    <source>
        <dbReference type="ARBA" id="ARBA00013164"/>
    </source>
</evidence>
<dbReference type="PANTHER" id="PTHR45794:SF1">
    <property type="entry name" value="LEUCINE--TRNA LIGASE, CYTOPLASMIC"/>
    <property type="match status" value="1"/>
</dbReference>
<gene>
    <name evidence="15" type="ORF">NECHADRAFT_44437</name>
</gene>
<keyword evidence="7 10" id="KW-0030">Aminoacyl-tRNA synthetase</keyword>
<dbReference type="HOGENOM" id="CLU_004174_1_1_1"/>
<dbReference type="InterPro" id="IPR004493">
    <property type="entry name" value="Leu-tRNA-synth_Ia_arc/euk"/>
</dbReference>
<keyword evidence="3 10" id="KW-0436">Ligase</keyword>
<dbReference type="InterPro" id="IPR009008">
    <property type="entry name" value="Val/Leu/Ile-tRNA-synth_edit"/>
</dbReference>
<feature type="domain" description="Methionyl/Valyl/Leucyl/Isoleucyl-tRNA synthetase anticodon-binding" evidence="13">
    <location>
        <begin position="822"/>
        <end position="951"/>
    </location>
</feature>
<dbReference type="OrthoDB" id="10249672at2759"/>
<evidence type="ECO:0000256" key="3">
    <source>
        <dbReference type="ARBA" id="ARBA00022598"/>
    </source>
</evidence>
<evidence type="ECO:0000256" key="10">
    <source>
        <dbReference type="RuleBase" id="RU363039"/>
    </source>
</evidence>
<dbReference type="SUPFAM" id="SSF50677">
    <property type="entry name" value="ValRS/IleRS/LeuRS editing domain"/>
    <property type="match status" value="1"/>
</dbReference>
<evidence type="ECO:0000256" key="11">
    <source>
        <dbReference type="SAM" id="MobiDB-lite"/>
    </source>
</evidence>
<keyword evidence="5 10" id="KW-0067">ATP-binding</keyword>
<evidence type="ECO:0000259" key="14">
    <source>
        <dbReference type="Pfam" id="PF09334"/>
    </source>
</evidence>
<keyword evidence="4 10" id="KW-0547">Nucleotide-binding</keyword>
<accession>C7ZNJ3</accession>
<dbReference type="Pfam" id="PF09334">
    <property type="entry name" value="tRNA-synt_1g"/>
    <property type="match status" value="1"/>
</dbReference>
<dbReference type="InterPro" id="IPR009080">
    <property type="entry name" value="tRNAsynth_Ia_anticodon-bd"/>
</dbReference>
<evidence type="ECO:0000313" key="15">
    <source>
        <dbReference type="EMBL" id="EEU34406.1"/>
    </source>
</evidence>